<dbReference type="InterPro" id="IPR007690">
    <property type="entry name" value="T2SS_GspM"/>
</dbReference>
<keyword evidence="1" id="KW-0812">Transmembrane</keyword>
<dbReference type="Proteomes" id="UP000666369">
    <property type="component" value="Unassembled WGS sequence"/>
</dbReference>
<comment type="caution">
    <text evidence="2">The sequence shown here is derived from an EMBL/GenBank/DDBJ whole genome shotgun (WGS) entry which is preliminary data.</text>
</comment>
<protein>
    <submittedName>
        <fullName evidence="2">Type II secretion system protein M</fullName>
    </submittedName>
</protein>
<organism evidence="2 3">
    <name type="scientific">Duganella aceris</name>
    <dbReference type="NCBI Taxonomy" id="2703883"/>
    <lineage>
        <taxon>Bacteria</taxon>
        <taxon>Pseudomonadati</taxon>
        <taxon>Pseudomonadota</taxon>
        <taxon>Betaproteobacteria</taxon>
        <taxon>Burkholderiales</taxon>
        <taxon>Oxalobacteraceae</taxon>
        <taxon>Telluria group</taxon>
        <taxon>Duganella</taxon>
    </lineage>
</organism>
<evidence type="ECO:0000256" key="1">
    <source>
        <dbReference type="SAM" id="Phobius"/>
    </source>
</evidence>
<reference evidence="2 3" key="1">
    <citation type="submission" date="2020-01" db="EMBL/GenBank/DDBJ databases">
        <authorList>
            <person name="Lee S.D."/>
        </authorList>
    </citation>
    <scope>NUCLEOTIDE SEQUENCE [LARGE SCALE GENOMIC DNA]</scope>
    <source>
        <strain evidence="2 3">SAP-35</strain>
    </source>
</reference>
<evidence type="ECO:0000313" key="2">
    <source>
        <dbReference type="EMBL" id="NGZ84604.1"/>
    </source>
</evidence>
<keyword evidence="1" id="KW-1133">Transmembrane helix</keyword>
<sequence length="262" mass="28368">MKQYWIKLDQWAMALSLRERLMAFGAAGAVLVFLAYQLVLEPGWAKQRAMRDMMQQQRAQVAAIEGELAQLDAASSLDPDKELRQRLLRLQEDSAALRVSLRTAQKGMVAPEKMSPLLQQMVQGHGKLRLVSLKTMPPQGMVDGQFPASAGDEPAATPTPAVAATVPTPLAAVLAAPAPAAAGATPALAPAAPPQPSLLFRHGVQLVLEGSYPDMVNYLQALEHMPTRLFWGGAALDAQKYPQARLTLTLYTLSLDQKWIAL</sequence>
<dbReference type="EMBL" id="JAADJT010000004">
    <property type="protein sequence ID" value="NGZ84604.1"/>
    <property type="molecule type" value="Genomic_DNA"/>
</dbReference>
<accession>A0ABX0FJF1</accession>
<name>A0ABX0FJF1_9BURK</name>
<keyword evidence="1" id="KW-0472">Membrane</keyword>
<keyword evidence="3" id="KW-1185">Reference proteome</keyword>
<proteinExistence type="predicted"/>
<reference evidence="3" key="2">
    <citation type="submission" date="2023-07" db="EMBL/GenBank/DDBJ databases">
        <title>Duganella aceri sp. nov., isolated from tree sap.</title>
        <authorList>
            <person name="Kim I.S."/>
        </authorList>
    </citation>
    <scope>NUCLEOTIDE SEQUENCE [LARGE SCALE GENOMIC DNA]</scope>
    <source>
        <strain evidence="3">SAP-35</strain>
    </source>
</reference>
<dbReference type="Pfam" id="PF04612">
    <property type="entry name" value="T2SSM"/>
    <property type="match status" value="1"/>
</dbReference>
<evidence type="ECO:0000313" key="3">
    <source>
        <dbReference type="Proteomes" id="UP000666369"/>
    </source>
</evidence>
<dbReference type="RefSeq" id="WP_166101924.1">
    <property type="nucleotide sequence ID" value="NZ_JAADJT010000004.1"/>
</dbReference>
<feature type="transmembrane region" description="Helical" evidence="1">
    <location>
        <begin position="21"/>
        <end position="40"/>
    </location>
</feature>
<gene>
    <name evidence="2" type="ORF">GW587_10070</name>
</gene>